<reference evidence="1 2" key="1">
    <citation type="submission" date="2018-02" db="EMBL/GenBank/DDBJ databases">
        <title>Comparative genomes isolates from brazilian mangrove.</title>
        <authorList>
            <person name="Araujo J.E."/>
            <person name="Taketani R.G."/>
            <person name="Silva M.C.P."/>
            <person name="Loureco M.V."/>
            <person name="Andreote F.D."/>
        </authorList>
    </citation>
    <scope>NUCLEOTIDE SEQUENCE [LARGE SCALE GENOMIC DNA]</scope>
    <source>
        <strain evidence="1 2">Nap-Phe MGV</strain>
    </source>
</reference>
<dbReference type="Gene3D" id="3.40.50.12370">
    <property type="match status" value="1"/>
</dbReference>
<evidence type="ECO:0000313" key="1">
    <source>
        <dbReference type="EMBL" id="PQO42027.1"/>
    </source>
</evidence>
<dbReference type="SUPFAM" id="SSF52402">
    <property type="entry name" value="Adenine nucleotide alpha hydrolases-like"/>
    <property type="match status" value="2"/>
</dbReference>
<accession>A0A2S8GC52</accession>
<gene>
    <name evidence="1" type="ORF">C5Y93_27095</name>
</gene>
<sequence>MLNSILLHLSGCEGCDRAIELAANIALLTSAQLRGLSVLDMQDAPHEGRVVSAAQVLSDSGRRAYQEIRHSLSHDHFQEVASRFGIDFASQEIVGAPITSLAREAQFHDLLVLCCPPANLQTAQDLTTWQHLELAARSRVPTYISRGNQLVPKRVLLIYDGSESSALAIRTFLAHPPLPHARYRLLGVGAASDPKAERFRAMRAYCRARRSELEVGCLAGPIRRGLVPYTQKWEADLVVLSLPQNLGLWSRLTGEFSLSVLQQTELDLYLVG</sequence>
<dbReference type="AlphaFoldDB" id="A0A2S8GC52"/>
<dbReference type="Proteomes" id="UP000237819">
    <property type="component" value="Unassembled WGS sequence"/>
</dbReference>
<dbReference type="EMBL" id="PUHZ01000025">
    <property type="protein sequence ID" value="PQO42027.1"/>
    <property type="molecule type" value="Genomic_DNA"/>
</dbReference>
<evidence type="ECO:0008006" key="3">
    <source>
        <dbReference type="Google" id="ProtNLM"/>
    </source>
</evidence>
<comment type="caution">
    <text evidence="1">The sequence shown here is derived from an EMBL/GenBank/DDBJ whole genome shotgun (WGS) entry which is preliminary data.</text>
</comment>
<protein>
    <recommendedName>
        <fullName evidence="3">UspA domain-containing protein</fullName>
    </recommendedName>
</protein>
<organism evidence="1 2">
    <name type="scientific">Blastopirellula marina</name>
    <dbReference type="NCBI Taxonomy" id="124"/>
    <lineage>
        <taxon>Bacteria</taxon>
        <taxon>Pseudomonadati</taxon>
        <taxon>Planctomycetota</taxon>
        <taxon>Planctomycetia</taxon>
        <taxon>Pirellulales</taxon>
        <taxon>Pirellulaceae</taxon>
        <taxon>Blastopirellula</taxon>
    </lineage>
</organism>
<proteinExistence type="predicted"/>
<dbReference type="RefSeq" id="WP_105338606.1">
    <property type="nucleotide sequence ID" value="NZ_PUHZ01000025.1"/>
</dbReference>
<name>A0A2S8GC52_9BACT</name>
<dbReference type="OrthoDB" id="266943at2"/>
<evidence type="ECO:0000313" key="2">
    <source>
        <dbReference type="Proteomes" id="UP000237819"/>
    </source>
</evidence>